<dbReference type="AlphaFoldDB" id="A0AAW0DZK8"/>
<feature type="region of interest" description="Disordered" evidence="1">
    <location>
        <begin position="245"/>
        <end position="268"/>
    </location>
</feature>
<keyword evidence="4" id="KW-1185">Reference proteome</keyword>
<comment type="caution">
    <text evidence="3">The sequence shown here is derived from an EMBL/GenBank/DDBJ whole genome shotgun (WGS) entry which is preliminary data.</text>
</comment>
<evidence type="ECO:0000313" key="3">
    <source>
        <dbReference type="EMBL" id="KAK7057410.1"/>
    </source>
</evidence>
<gene>
    <name evidence="3" type="ORF">R3P38DRAFT_3252521</name>
</gene>
<name>A0AAW0DZK8_9AGAR</name>
<evidence type="ECO:0000256" key="1">
    <source>
        <dbReference type="SAM" id="MobiDB-lite"/>
    </source>
</evidence>
<feature type="transmembrane region" description="Helical" evidence="2">
    <location>
        <begin position="149"/>
        <end position="170"/>
    </location>
</feature>
<evidence type="ECO:0000313" key="4">
    <source>
        <dbReference type="Proteomes" id="UP001362999"/>
    </source>
</evidence>
<feature type="compositionally biased region" description="Basic residues" evidence="1">
    <location>
        <begin position="172"/>
        <end position="182"/>
    </location>
</feature>
<feature type="transmembrane region" description="Helical" evidence="2">
    <location>
        <begin position="117"/>
        <end position="137"/>
    </location>
</feature>
<accession>A0AAW0DZK8</accession>
<keyword evidence="2" id="KW-1133">Transmembrane helix</keyword>
<protein>
    <submittedName>
        <fullName evidence="3">Uncharacterized protein</fullName>
    </submittedName>
</protein>
<feature type="region of interest" description="Disordered" evidence="1">
    <location>
        <begin position="168"/>
        <end position="196"/>
    </location>
</feature>
<feature type="transmembrane region" description="Helical" evidence="2">
    <location>
        <begin position="52"/>
        <end position="75"/>
    </location>
</feature>
<keyword evidence="2" id="KW-0812">Transmembrane</keyword>
<feature type="transmembrane region" description="Helical" evidence="2">
    <location>
        <begin position="87"/>
        <end position="105"/>
    </location>
</feature>
<keyword evidence="2" id="KW-0472">Membrane</keyword>
<sequence length="268" mass="29266">MRLDSRNPNTRKHRGLACASMDVTPADLPLPAFLDPLLTLLSDNLPGPVYSFLINLLSHLLALCTALYALLLSLLSTHPLQWDAQTVLPPLIALLTSYLAIVSLYRTTSWMFRTSLFFIKWGTLFGGGVAALSWLLFQQGGNGLAGRGIVAGLGGIVLNLLNGDGMNAAGRPRTRSRSRKSKTGGTRINKPKPWDSFERHREWQYQENGGGAEGTDAEVVAEFLNKAGQAVTGSKWWEVAKNVFAGQDSEGDAQTSQEQRRKGNTKTR</sequence>
<evidence type="ECO:0000256" key="2">
    <source>
        <dbReference type="SAM" id="Phobius"/>
    </source>
</evidence>
<dbReference type="EMBL" id="JAWWNJ010000004">
    <property type="protein sequence ID" value="KAK7057410.1"/>
    <property type="molecule type" value="Genomic_DNA"/>
</dbReference>
<organism evidence="3 4">
    <name type="scientific">Favolaschia claudopus</name>
    <dbReference type="NCBI Taxonomy" id="2862362"/>
    <lineage>
        <taxon>Eukaryota</taxon>
        <taxon>Fungi</taxon>
        <taxon>Dikarya</taxon>
        <taxon>Basidiomycota</taxon>
        <taxon>Agaricomycotina</taxon>
        <taxon>Agaricomycetes</taxon>
        <taxon>Agaricomycetidae</taxon>
        <taxon>Agaricales</taxon>
        <taxon>Marasmiineae</taxon>
        <taxon>Mycenaceae</taxon>
        <taxon>Favolaschia</taxon>
    </lineage>
</organism>
<reference evidence="3 4" key="1">
    <citation type="journal article" date="2024" name="J Genomics">
        <title>Draft genome sequencing and assembly of Favolaschia claudopus CIRM-BRFM 2984 isolated from oak limbs.</title>
        <authorList>
            <person name="Navarro D."/>
            <person name="Drula E."/>
            <person name="Chaduli D."/>
            <person name="Cazenave R."/>
            <person name="Ahrendt S."/>
            <person name="Wang J."/>
            <person name="Lipzen A."/>
            <person name="Daum C."/>
            <person name="Barry K."/>
            <person name="Grigoriev I.V."/>
            <person name="Favel A."/>
            <person name="Rosso M.N."/>
            <person name="Martin F."/>
        </authorList>
    </citation>
    <scope>NUCLEOTIDE SEQUENCE [LARGE SCALE GENOMIC DNA]</scope>
    <source>
        <strain evidence="3 4">CIRM-BRFM 2984</strain>
    </source>
</reference>
<proteinExistence type="predicted"/>
<dbReference type="Proteomes" id="UP001362999">
    <property type="component" value="Unassembled WGS sequence"/>
</dbReference>